<dbReference type="EMBL" id="QGNW01000066">
    <property type="protein sequence ID" value="RVX03427.1"/>
    <property type="molecule type" value="Genomic_DNA"/>
</dbReference>
<sequence length="195" mass="21943">MIGYRCLNRTSTGPRPVKESPRPGREGYWERKKVFDLPRSVLDRTISTGRPVPQPVDRLGIFYKEMEKRGGGVGWAGINPFAMCFGLKLVLDPHVPNVKSSAISNGIQAFSCCSEAVAGAFEQSRTEPPLGLERKMKYFLSGNGALHSSFHRWRQCCIFLEEKYVTLFLQRYAFNYGVDEFASVMSYLTCRIAAA</sequence>
<evidence type="ECO:0000313" key="1">
    <source>
        <dbReference type="EMBL" id="RVX03427.1"/>
    </source>
</evidence>
<comment type="caution">
    <text evidence="1">The sequence shown here is derived from an EMBL/GenBank/DDBJ whole genome shotgun (WGS) entry which is preliminary data.</text>
</comment>
<protein>
    <submittedName>
        <fullName evidence="1">Uncharacterized protein</fullName>
    </submittedName>
</protein>
<organism evidence="1 2">
    <name type="scientific">Vitis vinifera</name>
    <name type="common">Grape</name>
    <dbReference type="NCBI Taxonomy" id="29760"/>
    <lineage>
        <taxon>Eukaryota</taxon>
        <taxon>Viridiplantae</taxon>
        <taxon>Streptophyta</taxon>
        <taxon>Embryophyta</taxon>
        <taxon>Tracheophyta</taxon>
        <taxon>Spermatophyta</taxon>
        <taxon>Magnoliopsida</taxon>
        <taxon>eudicotyledons</taxon>
        <taxon>Gunneridae</taxon>
        <taxon>Pentapetalae</taxon>
        <taxon>rosids</taxon>
        <taxon>Vitales</taxon>
        <taxon>Vitaceae</taxon>
        <taxon>Viteae</taxon>
        <taxon>Vitis</taxon>
    </lineage>
</organism>
<name>A0A438J391_VITVI</name>
<gene>
    <name evidence="1" type="ORF">CK203_019936</name>
</gene>
<dbReference type="Proteomes" id="UP000288805">
    <property type="component" value="Unassembled WGS sequence"/>
</dbReference>
<proteinExistence type="predicted"/>
<reference evidence="1 2" key="1">
    <citation type="journal article" date="2018" name="PLoS Genet.">
        <title>Population sequencing reveals clonal diversity and ancestral inbreeding in the grapevine cultivar Chardonnay.</title>
        <authorList>
            <person name="Roach M.J."/>
            <person name="Johnson D.L."/>
            <person name="Bohlmann J."/>
            <person name="van Vuuren H.J."/>
            <person name="Jones S.J."/>
            <person name="Pretorius I.S."/>
            <person name="Schmidt S.A."/>
            <person name="Borneman A.R."/>
        </authorList>
    </citation>
    <scope>NUCLEOTIDE SEQUENCE [LARGE SCALE GENOMIC DNA]</scope>
    <source>
        <strain evidence="2">cv. Chardonnay</strain>
        <tissue evidence="1">Leaf</tissue>
    </source>
</reference>
<evidence type="ECO:0000313" key="2">
    <source>
        <dbReference type="Proteomes" id="UP000288805"/>
    </source>
</evidence>
<accession>A0A438J391</accession>
<dbReference type="AlphaFoldDB" id="A0A438J391"/>